<accession>A0A329LT13</accession>
<name>A0A329LT13_9MYCO</name>
<proteinExistence type="predicted"/>
<reference evidence="1 2" key="1">
    <citation type="submission" date="2018-06" db="EMBL/GenBank/DDBJ databases">
        <title>NTM in soil in Japan.</title>
        <authorList>
            <person name="Ohya K."/>
        </authorList>
    </citation>
    <scope>NUCLEOTIDE SEQUENCE [LARGE SCALE GENOMIC DNA]</scope>
    <source>
        <strain evidence="1 2">GF28</strain>
    </source>
</reference>
<dbReference type="AlphaFoldDB" id="A0A329LT13"/>
<evidence type="ECO:0000313" key="2">
    <source>
        <dbReference type="Proteomes" id="UP000250915"/>
    </source>
</evidence>
<evidence type="ECO:0000313" key="1">
    <source>
        <dbReference type="EMBL" id="RAV09713.1"/>
    </source>
</evidence>
<comment type="caution">
    <text evidence="1">The sequence shown here is derived from an EMBL/GenBank/DDBJ whole genome shotgun (WGS) entry which is preliminary data.</text>
</comment>
<dbReference type="EMBL" id="QMEV01000029">
    <property type="protein sequence ID" value="RAV09713.1"/>
    <property type="molecule type" value="Genomic_DNA"/>
</dbReference>
<protein>
    <submittedName>
        <fullName evidence="1">Uncharacterized protein</fullName>
    </submittedName>
</protein>
<organism evidence="1 2">
    <name type="scientific">Mycobacterium colombiense</name>
    <dbReference type="NCBI Taxonomy" id="339268"/>
    <lineage>
        <taxon>Bacteria</taxon>
        <taxon>Bacillati</taxon>
        <taxon>Actinomycetota</taxon>
        <taxon>Actinomycetes</taxon>
        <taxon>Mycobacteriales</taxon>
        <taxon>Mycobacteriaceae</taxon>
        <taxon>Mycobacterium</taxon>
        <taxon>Mycobacterium avium complex (MAC)</taxon>
    </lineage>
</organism>
<gene>
    <name evidence="1" type="ORF">DQP57_14475</name>
</gene>
<sequence length="229" mass="25257">MMSVLRKARRLERRVIQAVEKFHSGKAFNSAMSTVTGFDQTNDDVMETLSELGPALINRLRHIVPQILEGPSNYDFSDPDGDAMDDYLVTVTLDETSRRARVLLEDAYSCDFDAALVTTVRAVIDEIRAQLRRLIEHALEERGYGPDVGPVQARIDVAVNGLTVDPGGPQFELHGSYEGEGTAEAAIQNPRNDSGTSWVQRDAEDKGHFTAGFFPDDAPDVVVDYVDLS</sequence>
<dbReference type="Proteomes" id="UP000250915">
    <property type="component" value="Unassembled WGS sequence"/>
</dbReference>